<dbReference type="RefSeq" id="XP_041188089.1">
    <property type="nucleotide sequence ID" value="XM_041341003.1"/>
</dbReference>
<accession>A0A9P7E087</accession>
<feature type="compositionally biased region" description="Acidic residues" evidence="1">
    <location>
        <begin position="118"/>
        <end position="127"/>
    </location>
</feature>
<name>A0A9P7E087_9AGAM</name>
<dbReference type="EMBL" id="JABBWG010000043">
    <property type="protein sequence ID" value="KAG1807486.1"/>
    <property type="molecule type" value="Genomic_DNA"/>
</dbReference>
<evidence type="ECO:0000313" key="2">
    <source>
        <dbReference type="EMBL" id="KAG1807486.1"/>
    </source>
</evidence>
<dbReference type="AlphaFoldDB" id="A0A9P7E087"/>
<proteinExistence type="predicted"/>
<evidence type="ECO:0000256" key="1">
    <source>
        <dbReference type="SAM" id="MobiDB-lite"/>
    </source>
</evidence>
<feature type="compositionally biased region" description="Acidic residues" evidence="1">
    <location>
        <begin position="81"/>
        <end position="100"/>
    </location>
</feature>
<feature type="compositionally biased region" description="Basic and acidic residues" evidence="1">
    <location>
        <begin position="101"/>
        <end position="110"/>
    </location>
</feature>
<dbReference type="GeneID" id="64635019"/>
<dbReference type="OrthoDB" id="2676586at2759"/>
<keyword evidence="3" id="KW-1185">Reference proteome</keyword>
<reference evidence="2" key="1">
    <citation type="journal article" date="2020" name="New Phytol.">
        <title>Comparative genomics reveals dynamic genome evolution in host specialist ectomycorrhizal fungi.</title>
        <authorList>
            <person name="Lofgren L.A."/>
            <person name="Nguyen N.H."/>
            <person name="Vilgalys R."/>
            <person name="Ruytinx J."/>
            <person name="Liao H.L."/>
            <person name="Branco S."/>
            <person name="Kuo A."/>
            <person name="LaButti K."/>
            <person name="Lipzen A."/>
            <person name="Andreopoulos W."/>
            <person name="Pangilinan J."/>
            <person name="Riley R."/>
            <person name="Hundley H."/>
            <person name="Na H."/>
            <person name="Barry K."/>
            <person name="Grigoriev I.V."/>
            <person name="Stajich J.E."/>
            <person name="Kennedy P.G."/>
        </authorList>
    </citation>
    <scope>NUCLEOTIDE SEQUENCE</scope>
    <source>
        <strain evidence="2">MN1</strain>
    </source>
</reference>
<gene>
    <name evidence="2" type="ORF">BJ212DRAFT_1485605</name>
</gene>
<evidence type="ECO:0000313" key="3">
    <source>
        <dbReference type="Proteomes" id="UP000807769"/>
    </source>
</evidence>
<feature type="region of interest" description="Disordered" evidence="1">
    <location>
        <begin position="81"/>
        <end position="139"/>
    </location>
</feature>
<organism evidence="2 3">
    <name type="scientific">Suillus subaureus</name>
    <dbReference type="NCBI Taxonomy" id="48587"/>
    <lineage>
        <taxon>Eukaryota</taxon>
        <taxon>Fungi</taxon>
        <taxon>Dikarya</taxon>
        <taxon>Basidiomycota</taxon>
        <taxon>Agaricomycotina</taxon>
        <taxon>Agaricomycetes</taxon>
        <taxon>Agaricomycetidae</taxon>
        <taxon>Boletales</taxon>
        <taxon>Suillineae</taxon>
        <taxon>Suillaceae</taxon>
        <taxon>Suillus</taxon>
    </lineage>
</organism>
<dbReference type="Proteomes" id="UP000807769">
    <property type="component" value="Unassembled WGS sequence"/>
</dbReference>
<protein>
    <submittedName>
        <fullName evidence="2">Uncharacterized protein</fullName>
    </submittedName>
</protein>
<feature type="compositionally biased region" description="Polar residues" evidence="1">
    <location>
        <begin position="128"/>
        <end position="139"/>
    </location>
</feature>
<sequence>MNTCPGCAKTFKHTGYAHHLAQTINPSCAAQLQLSGLFPELEDGDSDSLDGGDDIFDSHHLTEFTGDYFGYYNKQDLEWPDDSCDEAPLESDGEEEDYDAVLEHGWERPADPSQQDIDSGDDFENLDNSDASSQPHPAK</sequence>
<comment type="caution">
    <text evidence="2">The sequence shown here is derived from an EMBL/GenBank/DDBJ whole genome shotgun (WGS) entry which is preliminary data.</text>
</comment>